<evidence type="ECO:0000256" key="4">
    <source>
        <dbReference type="ARBA" id="ARBA00022729"/>
    </source>
</evidence>
<comment type="cofactor">
    <cofactor evidence="1">
        <name>FAD</name>
        <dbReference type="ChEBI" id="CHEBI:57692"/>
    </cofactor>
</comment>
<keyword evidence="4" id="KW-0732">Signal</keyword>
<dbReference type="Proteomes" id="UP001465976">
    <property type="component" value="Unassembled WGS sequence"/>
</dbReference>
<keyword evidence="8" id="KW-1133">Transmembrane helix</keyword>
<evidence type="ECO:0000259" key="9">
    <source>
        <dbReference type="PROSITE" id="PS00624"/>
    </source>
</evidence>
<keyword evidence="8" id="KW-0472">Membrane</keyword>
<feature type="transmembrane region" description="Helical" evidence="8">
    <location>
        <begin position="21"/>
        <end position="49"/>
    </location>
</feature>
<protein>
    <recommendedName>
        <fullName evidence="9">Glucose-methanol-choline oxidoreductase N-terminal domain-containing protein</fullName>
    </recommendedName>
</protein>
<evidence type="ECO:0000256" key="1">
    <source>
        <dbReference type="ARBA" id="ARBA00001974"/>
    </source>
</evidence>
<feature type="domain" description="Glucose-methanol-choline oxidoreductase N-terminal" evidence="9">
    <location>
        <begin position="347"/>
        <end position="361"/>
    </location>
</feature>
<dbReference type="InterPro" id="IPR000172">
    <property type="entry name" value="GMC_OxRdtase_N"/>
</dbReference>
<keyword evidence="3" id="KW-0285">Flavoprotein</keyword>
<evidence type="ECO:0000256" key="8">
    <source>
        <dbReference type="SAM" id="Phobius"/>
    </source>
</evidence>
<keyword evidence="6" id="KW-0560">Oxidoreductase</keyword>
<accession>A0ABR3FCE8</accession>
<evidence type="ECO:0000313" key="11">
    <source>
        <dbReference type="Proteomes" id="UP001465976"/>
    </source>
</evidence>
<dbReference type="PANTHER" id="PTHR11552">
    <property type="entry name" value="GLUCOSE-METHANOL-CHOLINE GMC OXIDOREDUCTASE"/>
    <property type="match status" value="1"/>
</dbReference>
<keyword evidence="5" id="KW-0274">FAD</keyword>
<evidence type="ECO:0000256" key="7">
    <source>
        <dbReference type="ARBA" id="ARBA00023180"/>
    </source>
</evidence>
<evidence type="ECO:0000256" key="2">
    <source>
        <dbReference type="ARBA" id="ARBA00010790"/>
    </source>
</evidence>
<evidence type="ECO:0000256" key="3">
    <source>
        <dbReference type="ARBA" id="ARBA00022630"/>
    </source>
</evidence>
<keyword evidence="8" id="KW-0812">Transmembrane</keyword>
<keyword evidence="11" id="KW-1185">Reference proteome</keyword>
<evidence type="ECO:0000313" key="10">
    <source>
        <dbReference type="EMBL" id="KAL0572988.1"/>
    </source>
</evidence>
<organism evidence="10 11">
    <name type="scientific">Marasmius crinis-equi</name>
    <dbReference type="NCBI Taxonomy" id="585013"/>
    <lineage>
        <taxon>Eukaryota</taxon>
        <taxon>Fungi</taxon>
        <taxon>Dikarya</taxon>
        <taxon>Basidiomycota</taxon>
        <taxon>Agaricomycotina</taxon>
        <taxon>Agaricomycetes</taxon>
        <taxon>Agaricomycetidae</taxon>
        <taxon>Agaricales</taxon>
        <taxon>Marasmiineae</taxon>
        <taxon>Marasmiaceae</taxon>
        <taxon>Marasmius</taxon>
    </lineage>
</organism>
<proteinExistence type="inferred from homology"/>
<evidence type="ECO:0000256" key="6">
    <source>
        <dbReference type="ARBA" id="ARBA00023002"/>
    </source>
</evidence>
<dbReference type="EMBL" id="JBAHYK010000558">
    <property type="protein sequence ID" value="KAL0572988.1"/>
    <property type="molecule type" value="Genomic_DNA"/>
</dbReference>
<dbReference type="Gene3D" id="3.30.560.10">
    <property type="entry name" value="Glucose Oxidase, domain 3"/>
    <property type="match status" value="1"/>
</dbReference>
<dbReference type="PROSITE" id="PS00624">
    <property type="entry name" value="GMC_OXRED_2"/>
    <property type="match status" value="1"/>
</dbReference>
<dbReference type="SUPFAM" id="SSF51905">
    <property type="entry name" value="FAD/NAD(P)-binding domain"/>
    <property type="match status" value="1"/>
</dbReference>
<gene>
    <name evidence="10" type="ORF">V5O48_008979</name>
</gene>
<dbReference type="InterPro" id="IPR036188">
    <property type="entry name" value="FAD/NAD-bd_sf"/>
</dbReference>
<name>A0ABR3FCE8_9AGAR</name>
<dbReference type="InterPro" id="IPR012132">
    <property type="entry name" value="GMC_OxRdtase"/>
</dbReference>
<dbReference type="PANTHER" id="PTHR11552:SF201">
    <property type="entry name" value="GLUCOSE-METHANOL-CHOLINE OXIDOREDUCTASE N-TERMINAL DOMAIN-CONTAINING PROTEIN"/>
    <property type="match status" value="1"/>
</dbReference>
<keyword evidence="7" id="KW-0325">Glycoprotein</keyword>
<dbReference type="Pfam" id="PF00732">
    <property type="entry name" value="GMC_oxred_N"/>
    <property type="match status" value="1"/>
</dbReference>
<comment type="caution">
    <text evidence="10">The sequence shown here is derived from an EMBL/GenBank/DDBJ whole genome shotgun (WGS) entry which is preliminary data.</text>
</comment>
<comment type="similarity">
    <text evidence="2">Belongs to the GMC oxidoreductase family.</text>
</comment>
<sequence>MVYMAASFSAEKSKKNQLECIIVHGSGLACLVLVRGFQSSMFLFLYAMLLGDDPISPEYTAITEFKLHRLTNQFDYVIVGGGLAGLVLAVRLTEDSNVTVGVLESGPEPTDGDPIIDVPAMMGRAMGDPKYDWMTFSTPQPELNDREVLISRARGIGGGSLINYLYMIRPNKDEFDRIEELGSKGWNWDSILHYMKKSEQLVPTDLSPDDQQKYAINTNYAVHGTTGPVQKTLGVVFSDFHADVVASATHFGVEKNLDANGGELIGISTGFASIDPKTSKRSSAYSAYYAPNSDRKNLVILPATTVNKVTISDDSASDLRRISGVEFVHDGVITTVPAKREVILCAGSLGTPRVLELSGIGNHALLSRFGIDTHVDLPGVGENLNDHIMAFAIAETDKYETLDMLADPEVLKEHQAL</sequence>
<dbReference type="Gene3D" id="3.50.50.60">
    <property type="entry name" value="FAD/NAD(P)-binding domain"/>
    <property type="match status" value="1"/>
</dbReference>
<reference evidence="10 11" key="1">
    <citation type="submission" date="2024-02" db="EMBL/GenBank/DDBJ databases">
        <title>A draft genome for the cacao thread blight pathogen Marasmius crinis-equi.</title>
        <authorList>
            <person name="Cohen S.P."/>
            <person name="Baruah I.K."/>
            <person name="Amoako-Attah I."/>
            <person name="Bukari Y."/>
            <person name="Meinhardt L.W."/>
            <person name="Bailey B.A."/>
        </authorList>
    </citation>
    <scope>NUCLEOTIDE SEQUENCE [LARGE SCALE GENOMIC DNA]</scope>
    <source>
        <strain evidence="10 11">GH-76</strain>
    </source>
</reference>
<evidence type="ECO:0000256" key="5">
    <source>
        <dbReference type="ARBA" id="ARBA00022827"/>
    </source>
</evidence>